<feature type="region of interest" description="Disordered" evidence="1">
    <location>
        <begin position="64"/>
        <end position="93"/>
    </location>
</feature>
<accession>A0A915CYT2</accession>
<evidence type="ECO:0000313" key="2">
    <source>
        <dbReference type="Proteomes" id="UP000887574"/>
    </source>
</evidence>
<organism evidence="2 3">
    <name type="scientific">Ditylenchus dipsaci</name>
    <dbReference type="NCBI Taxonomy" id="166011"/>
    <lineage>
        <taxon>Eukaryota</taxon>
        <taxon>Metazoa</taxon>
        <taxon>Ecdysozoa</taxon>
        <taxon>Nematoda</taxon>
        <taxon>Chromadorea</taxon>
        <taxon>Rhabditida</taxon>
        <taxon>Tylenchina</taxon>
        <taxon>Tylenchomorpha</taxon>
        <taxon>Sphaerularioidea</taxon>
        <taxon>Anguinidae</taxon>
        <taxon>Anguininae</taxon>
        <taxon>Ditylenchus</taxon>
    </lineage>
</organism>
<proteinExistence type="predicted"/>
<dbReference type="Proteomes" id="UP000887574">
    <property type="component" value="Unplaced"/>
</dbReference>
<evidence type="ECO:0000256" key="1">
    <source>
        <dbReference type="SAM" id="MobiDB-lite"/>
    </source>
</evidence>
<dbReference type="AlphaFoldDB" id="A0A915CYT2"/>
<keyword evidence="2" id="KW-1185">Reference proteome</keyword>
<evidence type="ECO:0000313" key="3">
    <source>
        <dbReference type="WBParaSite" id="jg14015.1"/>
    </source>
</evidence>
<protein>
    <submittedName>
        <fullName evidence="3">Uncharacterized protein</fullName>
    </submittedName>
</protein>
<dbReference type="WBParaSite" id="jg14015.1">
    <property type="protein sequence ID" value="jg14015.1"/>
    <property type="gene ID" value="jg14015"/>
</dbReference>
<reference evidence="3" key="1">
    <citation type="submission" date="2022-11" db="UniProtKB">
        <authorList>
            <consortium name="WormBaseParasite"/>
        </authorList>
    </citation>
    <scope>IDENTIFICATION</scope>
</reference>
<name>A0A915CYT2_9BILA</name>
<sequence>MLIFSLLKKTVYSLQVFLLFGLAHLLLSPHLALTSDTIGLIRFSAINRWRYNLLAKKRNLKRKMSEEVGENGGNSKDRPMLFDGPSIPGRLIS</sequence>